<organism evidence="2 3">
    <name type="scientific">Bilifractor porci</name>
    <dbReference type="NCBI Taxonomy" id="2606636"/>
    <lineage>
        <taxon>Bacteria</taxon>
        <taxon>Bacillati</taxon>
        <taxon>Bacillota</taxon>
        <taxon>Clostridia</taxon>
        <taxon>Lachnospirales</taxon>
        <taxon>Lachnospiraceae</taxon>
        <taxon>Bilifractor</taxon>
    </lineage>
</organism>
<evidence type="ECO:0000259" key="1">
    <source>
        <dbReference type="PROSITE" id="PS51078"/>
    </source>
</evidence>
<dbReference type="Gene3D" id="3.30.450.40">
    <property type="match status" value="1"/>
</dbReference>
<accession>A0A7X2P7H6</accession>
<dbReference type="EMBL" id="VUMV01000002">
    <property type="protein sequence ID" value="MST81470.1"/>
    <property type="molecule type" value="Genomic_DNA"/>
</dbReference>
<dbReference type="Proteomes" id="UP000466864">
    <property type="component" value="Unassembled WGS sequence"/>
</dbReference>
<dbReference type="SUPFAM" id="SSF55781">
    <property type="entry name" value="GAF domain-like"/>
    <property type="match status" value="1"/>
</dbReference>
<feature type="domain" description="IclR-ED" evidence="1">
    <location>
        <begin position="1"/>
        <end position="102"/>
    </location>
</feature>
<keyword evidence="3" id="KW-1185">Reference proteome</keyword>
<evidence type="ECO:0000313" key="3">
    <source>
        <dbReference type="Proteomes" id="UP000466864"/>
    </source>
</evidence>
<dbReference type="RefSeq" id="WP_154457275.1">
    <property type="nucleotide sequence ID" value="NZ_VUMV01000002.1"/>
</dbReference>
<protein>
    <recommendedName>
        <fullName evidence="1">IclR-ED domain-containing protein</fullName>
    </recommendedName>
</protein>
<dbReference type="Pfam" id="PF01614">
    <property type="entry name" value="IclR_C"/>
    <property type="match status" value="1"/>
</dbReference>
<dbReference type="InterPro" id="IPR014757">
    <property type="entry name" value="Tscrpt_reg_IclR_C"/>
</dbReference>
<dbReference type="InterPro" id="IPR029016">
    <property type="entry name" value="GAF-like_dom_sf"/>
</dbReference>
<comment type="caution">
    <text evidence="2">The sequence shown here is derived from an EMBL/GenBank/DDBJ whole genome shotgun (WGS) entry which is preliminary data.</text>
</comment>
<dbReference type="PROSITE" id="PS51078">
    <property type="entry name" value="ICLR_ED"/>
    <property type="match status" value="1"/>
</dbReference>
<evidence type="ECO:0000313" key="2">
    <source>
        <dbReference type="EMBL" id="MST81470.1"/>
    </source>
</evidence>
<sequence length="102" mass="11665">MVCGWQIKLWHSSVRKGFDHISSDSSNHDLKEEYEKIKRAGFYIKYEKENDFYCIAVPLLNSAAHVIGAVSVVVPNCRYSDALRTKITEKLMETASVIRKSL</sequence>
<proteinExistence type="predicted"/>
<dbReference type="AlphaFoldDB" id="A0A7X2P7H6"/>
<gene>
    <name evidence="2" type="ORF">FYJ60_03970</name>
</gene>
<reference evidence="2 3" key="1">
    <citation type="submission" date="2019-08" db="EMBL/GenBank/DDBJ databases">
        <title>In-depth cultivation of the pig gut microbiome towards novel bacterial diversity and tailored functional studies.</title>
        <authorList>
            <person name="Wylensek D."/>
            <person name="Hitch T.C.A."/>
            <person name="Clavel T."/>
        </authorList>
    </citation>
    <scope>NUCLEOTIDE SEQUENCE [LARGE SCALE GENOMIC DNA]</scope>
    <source>
        <strain evidence="2 3">Oil+RF-744-WCA-WT-13</strain>
    </source>
</reference>
<name>A0A7X2P7H6_9FIRM</name>